<dbReference type="SUPFAM" id="SSF55811">
    <property type="entry name" value="Nudix"/>
    <property type="match status" value="1"/>
</dbReference>
<dbReference type="PRINTS" id="PR00502">
    <property type="entry name" value="NUDIXFAMILY"/>
</dbReference>
<comment type="caution">
    <text evidence="10">The sequence shown here is derived from an EMBL/GenBank/DDBJ whole genome shotgun (WGS) entry which is preliminary data.</text>
</comment>
<dbReference type="Pfam" id="PF00293">
    <property type="entry name" value="NUDIX"/>
    <property type="match status" value="1"/>
</dbReference>
<keyword evidence="11" id="KW-1185">Reference proteome</keyword>
<protein>
    <recommendedName>
        <fullName evidence="9">Nudix hydrolase domain-containing protein</fullName>
    </recommendedName>
</protein>
<evidence type="ECO:0000313" key="10">
    <source>
        <dbReference type="EMBL" id="KAF2885254.1"/>
    </source>
</evidence>
<organism evidence="10 11">
    <name type="scientific">Ignelater luminosus</name>
    <name type="common">Cucubano</name>
    <name type="synonym">Pyrophorus luminosus</name>
    <dbReference type="NCBI Taxonomy" id="2038154"/>
    <lineage>
        <taxon>Eukaryota</taxon>
        <taxon>Metazoa</taxon>
        <taxon>Ecdysozoa</taxon>
        <taxon>Arthropoda</taxon>
        <taxon>Hexapoda</taxon>
        <taxon>Insecta</taxon>
        <taxon>Pterygota</taxon>
        <taxon>Neoptera</taxon>
        <taxon>Endopterygota</taxon>
        <taxon>Coleoptera</taxon>
        <taxon>Polyphaga</taxon>
        <taxon>Elateriformia</taxon>
        <taxon>Elateroidea</taxon>
        <taxon>Elateridae</taxon>
        <taxon>Agrypninae</taxon>
        <taxon>Pyrophorini</taxon>
        <taxon>Ignelater</taxon>
    </lineage>
</organism>
<keyword evidence="7" id="KW-0464">Manganese</keyword>
<dbReference type="InterPro" id="IPR015797">
    <property type="entry name" value="NUDIX_hydrolase-like_dom_sf"/>
</dbReference>
<keyword evidence="4" id="KW-0479">Metal-binding</keyword>
<dbReference type="PANTHER" id="PTHR22769:SF56">
    <property type="entry name" value="8-OXO-DGDP PHOSPHATASE NUDT18"/>
    <property type="match status" value="1"/>
</dbReference>
<comment type="cofactor">
    <cofactor evidence="2">
        <name>Mg(2+)</name>
        <dbReference type="ChEBI" id="CHEBI:18420"/>
    </cofactor>
</comment>
<evidence type="ECO:0000256" key="6">
    <source>
        <dbReference type="ARBA" id="ARBA00022842"/>
    </source>
</evidence>
<sequence length="217" mass="23583">MPDVVELYVEKALKGLPLEGDDAEICDFTLEEQNVALESQGISPGVGPNYKPVLGETVTYIVAAVLLNENNEVLMMQEAKQSCAGKWYLPAGRMEKGESICEAAVREVQEETGLIVECTTLLLVECAGGSWVRFVVTGRVIGGTLKTPAQADSESLQAKWIADLNELSLRAKDITHIVDRAKAYAAACQVQDNTWHQEQLPLVRSHKKTAVAINSGN</sequence>
<dbReference type="PROSITE" id="PS00893">
    <property type="entry name" value="NUDIX_BOX"/>
    <property type="match status" value="1"/>
</dbReference>
<dbReference type="InterPro" id="IPR020084">
    <property type="entry name" value="NUDIX_hydrolase_CS"/>
</dbReference>
<keyword evidence="6" id="KW-0460">Magnesium</keyword>
<proteinExistence type="inferred from homology"/>
<dbReference type="AlphaFoldDB" id="A0A8K0G459"/>
<dbReference type="OrthoDB" id="10005910at2759"/>
<evidence type="ECO:0000256" key="7">
    <source>
        <dbReference type="ARBA" id="ARBA00023211"/>
    </source>
</evidence>
<dbReference type="GO" id="GO:0044715">
    <property type="term" value="F:8-oxo-dGDP phosphatase activity"/>
    <property type="evidence" value="ECO:0007669"/>
    <property type="project" value="TreeGrafter"/>
</dbReference>
<dbReference type="Gene3D" id="3.90.79.10">
    <property type="entry name" value="Nucleoside Triphosphate Pyrophosphohydrolase"/>
    <property type="match status" value="1"/>
</dbReference>
<accession>A0A8K0G459</accession>
<evidence type="ECO:0000259" key="9">
    <source>
        <dbReference type="PROSITE" id="PS51462"/>
    </source>
</evidence>
<dbReference type="EMBL" id="VTPC01089974">
    <property type="protein sequence ID" value="KAF2885254.1"/>
    <property type="molecule type" value="Genomic_DNA"/>
</dbReference>
<dbReference type="GO" id="GO:0044716">
    <property type="term" value="F:8-oxo-GDP phosphatase activity"/>
    <property type="evidence" value="ECO:0007669"/>
    <property type="project" value="TreeGrafter"/>
</dbReference>
<name>A0A8K0G459_IGNLU</name>
<dbReference type="InterPro" id="IPR042970">
    <property type="entry name" value="NUDT18_NUDIX"/>
</dbReference>
<dbReference type="InterPro" id="IPR020476">
    <property type="entry name" value="Nudix_hydrolase"/>
</dbReference>
<keyword evidence="5 8" id="KW-0378">Hydrolase</keyword>
<dbReference type="GO" id="GO:0046872">
    <property type="term" value="F:metal ion binding"/>
    <property type="evidence" value="ECO:0007669"/>
    <property type="project" value="UniProtKB-KW"/>
</dbReference>
<evidence type="ECO:0000313" key="11">
    <source>
        <dbReference type="Proteomes" id="UP000801492"/>
    </source>
</evidence>
<evidence type="ECO:0000256" key="4">
    <source>
        <dbReference type="ARBA" id="ARBA00022723"/>
    </source>
</evidence>
<dbReference type="PANTHER" id="PTHR22769">
    <property type="entry name" value="MUTT/NUDIX HYDROLASE"/>
    <property type="match status" value="1"/>
</dbReference>
<comment type="similarity">
    <text evidence="3 8">Belongs to the Nudix hydrolase family.</text>
</comment>
<feature type="domain" description="Nudix hydrolase" evidence="9">
    <location>
        <begin position="57"/>
        <end position="183"/>
    </location>
</feature>
<gene>
    <name evidence="10" type="ORF">ILUMI_20920</name>
</gene>
<dbReference type="PROSITE" id="PS51462">
    <property type="entry name" value="NUDIX"/>
    <property type="match status" value="1"/>
</dbReference>
<reference evidence="10" key="1">
    <citation type="submission" date="2019-08" db="EMBL/GenBank/DDBJ databases">
        <title>The genome of the North American firefly Photinus pyralis.</title>
        <authorList>
            <consortium name="Photinus pyralis genome working group"/>
            <person name="Fallon T.R."/>
            <person name="Sander Lower S.E."/>
            <person name="Weng J.-K."/>
        </authorList>
    </citation>
    <scope>NUCLEOTIDE SEQUENCE</scope>
    <source>
        <strain evidence="10">TRF0915ILg1</strain>
        <tissue evidence="10">Whole body</tissue>
    </source>
</reference>
<evidence type="ECO:0000256" key="8">
    <source>
        <dbReference type="RuleBase" id="RU003476"/>
    </source>
</evidence>
<evidence type="ECO:0000256" key="3">
    <source>
        <dbReference type="ARBA" id="ARBA00005582"/>
    </source>
</evidence>
<evidence type="ECO:0000256" key="2">
    <source>
        <dbReference type="ARBA" id="ARBA00001946"/>
    </source>
</evidence>
<dbReference type="CDD" id="cd04671">
    <property type="entry name" value="NUDIX_8DGDPP_Nudt18"/>
    <property type="match status" value="1"/>
</dbReference>
<comment type="cofactor">
    <cofactor evidence="1">
        <name>Mn(2+)</name>
        <dbReference type="ChEBI" id="CHEBI:29035"/>
    </cofactor>
</comment>
<dbReference type="InterPro" id="IPR000086">
    <property type="entry name" value="NUDIX_hydrolase_dom"/>
</dbReference>
<dbReference type="Proteomes" id="UP000801492">
    <property type="component" value="Unassembled WGS sequence"/>
</dbReference>
<evidence type="ECO:0000256" key="5">
    <source>
        <dbReference type="ARBA" id="ARBA00022801"/>
    </source>
</evidence>
<evidence type="ECO:0000256" key="1">
    <source>
        <dbReference type="ARBA" id="ARBA00001936"/>
    </source>
</evidence>